<dbReference type="EMBL" id="JBHTEC010000001">
    <property type="protein sequence ID" value="MFD0282236.1"/>
    <property type="molecule type" value="Genomic_DNA"/>
</dbReference>
<dbReference type="Pfam" id="PF01844">
    <property type="entry name" value="HNH"/>
    <property type="match status" value="1"/>
</dbReference>
<dbReference type="CDD" id="cd00085">
    <property type="entry name" value="HNHc"/>
    <property type="match status" value="1"/>
</dbReference>
<dbReference type="InterPro" id="IPR025938">
    <property type="entry name" value="RRXRR_dom"/>
</dbReference>
<gene>
    <name evidence="2" type="primary">iscB</name>
    <name evidence="2" type="ORF">ACFQZP_11145</name>
</gene>
<proteinExistence type="predicted"/>
<comment type="caution">
    <text evidence="2">The sequence shown here is derived from an EMBL/GenBank/DDBJ whole genome shotgun (WGS) entry which is preliminary data.</text>
</comment>
<dbReference type="InterPro" id="IPR003615">
    <property type="entry name" value="HNH_nuc"/>
</dbReference>
<keyword evidence="2" id="KW-0540">Nuclease</keyword>
<accession>A0ABW2VGQ5</accession>
<dbReference type="Gene3D" id="1.10.30.50">
    <property type="match status" value="1"/>
</dbReference>
<evidence type="ECO:0000259" key="1">
    <source>
        <dbReference type="SMART" id="SM00507"/>
    </source>
</evidence>
<evidence type="ECO:0000313" key="3">
    <source>
        <dbReference type="Proteomes" id="UP001596957"/>
    </source>
</evidence>
<dbReference type="Proteomes" id="UP001596957">
    <property type="component" value="Unassembled WGS sequence"/>
</dbReference>
<organism evidence="2 3">
    <name type="scientific">Streptomyces lutosisoli</name>
    <dbReference type="NCBI Taxonomy" id="2665721"/>
    <lineage>
        <taxon>Bacteria</taxon>
        <taxon>Bacillati</taxon>
        <taxon>Actinomycetota</taxon>
        <taxon>Actinomycetes</taxon>
        <taxon>Kitasatosporales</taxon>
        <taxon>Streptomycetaceae</taxon>
        <taxon>Streptomyces</taxon>
    </lineage>
</organism>
<sequence>MVAEGAGREAHPVVFVLDKRGRPLQPTTPARARKLLKQGRAIVARHTPFVIRLRDRVVEGSAVDGVALRIDPGSKGTGIAVTCDITTVDAATGKVVTDRRGLYAVELTHRGALIHKKMGQRSAYRRGRRTRNLRYRAPRFRNRTKRKGWLAPSLRHRVDTTLSWASRLQRFAPVAELHVELASFDTHQLSAGGLLEGAEYQQGALAGYESRQYLLEKWGRVCVYCGATGVPLQVEHIRSRCRGGSDRISNLTLACGPCNQAKSSRPIEEFLAGRPARLAKILSQAQRPLQHAAAMNSTRWALRGALALLGPPLRAWSGGRTKYNRARSDLAKTHTMDALAVGDLPDGARITRFPATVLVAAAAGRGAHARTSADKYGFPRLYLPRQKQFFGYQTGDLVRAVLPTGKYAGTHIGRVAVRATGRFNIRTAQGLVQGIHCRYVQLLQRSDGYGYSIRKEEGGCGTGMPE</sequence>
<dbReference type="InterPro" id="IPR002711">
    <property type="entry name" value="HNH"/>
</dbReference>
<protein>
    <submittedName>
        <fullName evidence="2">RNA-guided endonuclease IscB</fullName>
    </submittedName>
</protein>
<dbReference type="NCBIfam" id="NF040563">
    <property type="entry name" value="guided_IscB"/>
    <property type="match status" value="1"/>
</dbReference>
<keyword evidence="2" id="KW-0378">Hydrolase</keyword>
<name>A0ABW2VGQ5_9ACTN</name>
<keyword evidence="3" id="KW-1185">Reference proteome</keyword>
<dbReference type="InterPro" id="IPR047693">
    <property type="entry name" value="RNA-guided_IscB-like"/>
</dbReference>
<dbReference type="RefSeq" id="WP_381246978.1">
    <property type="nucleotide sequence ID" value="NZ_JBHTBI010000001.1"/>
</dbReference>
<dbReference type="Pfam" id="PF14239">
    <property type="entry name" value="RRXRR"/>
    <property type="match status" value="1"/>
</dbReference>
<dbReference type="GO" id="GO:0004519">
    <property type="term" value="F:endonuclease activity"/>
    <property type="evidence" value="ECO:0007669"/>
    <property type="project" value="UniProtKB-KW"/>
</dbReference>
<evidence type="ECO:0000313" key="2">
    <source>
        <dbReference type="EMBL" id="MFD0282236.1"/>
    </source>
</evidence>
<dbReference type="SMART" id="SM00507">
    <property type="entry name" value="HNHc"/>
    <property type="match status" value="1"/>
</dbReference>
<keyword evidence="2" id="KW-0255">Endonuclease</keyword>
<reference evidence="3" key="1">
    <citation type="journal article" date="2019" name="Int. J. Syst. Evol. Microbiol.">
        <title>The Global Catalogue of Microorganisms (GCM) 10K type strain sequencing project: providing services to taxonomists for standard genome sequencing and annotation.</title>
        <authorList>
            <consortium name="The Broad Institute Genomics Platform"/>
            <consortium name="The Broad Institute Genome Sequencing Center for Infectious Disease"/>
            <person name="Wu L."/>
            <person name="Ma J."/>
        </authorList>
    </citation>
    <scope>NUCLEOTIDE SEQUENCE [LARGE SCALE GENOMIC DNA]</scope>
    <source>
        <strain evidence="3">CGMCC 4.7198</strain>
    </source>
</reference>
<feature type="domain" description="HNH nuclease" evidence="1">
    <location>
        <begin position="209"/>
        <end position="260"/>
    </location>
</feature>